<evidence type="ECO:0000313" key="13">
    <source>
        <dbReference type="EMBL" id="SUZ55600.1"/>
    </source>
</evidence>
<dbReference type="PIRSF" id="PIRSF000726">
    <property type="entry name" value="Asp_kin"/>
    <property type="match status" value="1"/>
</dbReference>
<evidence type="ECO:0000256" key="8">
    <source>
        <dbReference type="ARBA" id="ARBA00022777"/>
    </source>
</evidence>
<dbReference type="CDD" id="cd04913">
    <property type="entry name" value="ACT_AKii-LysC-BS-like_1"/>
    <property type="match status" value="1"/>
</dbReference>
<dbReference type="UniPathway" id="UPA00050">
    <property type="reaction ID" value="UER00461"/>
</dbReference>
<dbReference type="UniPathway" id="UPA00051">
    <property type="reaction ID" value="UER00462"/>
</dbReference>
<dbReference type="GO" id="GO:0004072">
    <property type="term" value="F:aspartate kinase activity"/>
    <property type="evidence" value="ECO:0007669"/>
    <property type="project" value="UniProtKB-EC"/>
</dbReference>
<dbReference type="Pfam" id="PF00696">
    <property type="entry name" value="AA_kinase"/>
    <property type="match status" value="1"/>
</dbReference>
<evidence type="ECO:0000256" key="5">
    <source>
        <dbReference type="ARBA" id="ARBA00022605"/>
    </source>
</evidence>
<dbReference type="InterPro" id="IPR036393">
    <property type="entry name" value="AceGlu_kinase-like_sf"/>
</dbReference>
<accession>A0A381NM48</accession>
<dbReference type="GO" id="GO:0009090">
    <property type="term" value="P:homoserine biosynthetic process"/>
    <property type="evidence" value="ECO:0007669"/>
    <property type="project" value="TreeGrafter"/>
</dbReference>
<dbReference type="FunFam" id="3.30.2130.10:FF:000002">
    <property type="entry name" value="Aspartokinase"/>
    <property type="match status" value="1"/>
</dbReference>
<dbReference type="NCBIfam" id="NF005154">
    <property type="entry name" value="PRK06635.1-2"/>
    <property type="match status" value="1"/>
</dbReference>
<dbReference type="NCBIfam" id="TIGR00657">
    <property type="entry name" value="asp_kinases"/>
    <property type="match status" value="1"/>
</dbReference>
<evidence type="ECO:0000256" key="1">
    <source>
        <dbReference type="ARBA" id="ARBA00004986"/>
    </source>
</evidence>
<keyword evidence="8" id="KW-0418">Kinase</keyword>
<evidence type="ECO:0000256" key="10">
    <source>
        <dbReference type="ARBA" id="ARBA00023154"/>
    </source>
</evidence>
<evidence type="ECO:0000256" key="3">
    <source>
        <dbReference type="ARBA" id="ARBA00010122"/>
    </source>
</evidence>
<evidence type="ECO:0000256" key="7">
    <source>
        <dbReference type="ARBA" id="ARBA00022741"/>
    </source>
</evidence>
<evidence type="ECO:0000256" key="2">
    <source>
        <dbReference type="ARBA" id="ARBA00005139"/>
    </source>
</evidence>
<dbReference type="SUPFAM" id="SSF55021">
    <property type="entry name" value="ACT-like"/>
    <property type="match status" value="2"/>
</dbReference>
<dbReference type="GO" id="GO:0005524">
    <property type="term" value="F:ATP binding"/>
    <property type="evidence" value="ECO:0007669"/>
    <property type="project" value="UniProtKB-KW"/>
</dbReference>
<dbReference type="InterPro" id="IPR041740">
    <property type="entry name" value="AKii-LysC-BS"/>
</dbReference>
<dbReference type="Gene3D" id="3.30.2130.10">
    <property type="entry name" value="VC0802-like"/>
    <property type="match status" value="1"/>
</dbReference>
<evidence type="ECO:0000256" key="6">
    <source>
        <dbReference type="ARBA" id="ARBA00022679"/>
    </source>
</evidence>
<dbReference type="Gene3D" id="3.40.1160.10">
    <property type="entry name" value="Acetylglutamate kinase-like"/>
    <property type="match status" value="1"/>
</dbReference>
<dbReference type="InterPro" id="IPR005260">
    <property type="entry name" value="Asp_kin_monofn"/>
</dbReference>
<dbReference type="NCBIfam" id="TIGR00656">
    <property type="entry name" value="asp_kin_monofn"/>
    <property type="match status" value="1"/>
</dbReference>
<dbReference type="PROSITE" id="PS51671">
    <property type="entry name" value="ACT"/>
    <property type="match status" value="1"/>
</dbReference>
<dbReference type="CDD" id="cd04923">
    <property type="entry name" value="ACT_AK-LysC-DapG-like_2"/>
    <property type="match status" value="1"/>
</dbReference>
<dbReference type="SUPFAM" id="SSF53633">
    <property type="entry name" value="Carbamate kinase-like"/>
    <property type="match status" value="1"/>
</dbReference>
<evidence type="ECO:0000259" key="12">
    <source>
        <dbReference type="PROSITE" id="PS51671"/>
    </source>
</evidence>
<dbReference type="InterPro" id="IPR001048">
    <property type="entry name" value="Asp/Glu/Uridylate_kinase"/>
</dbReference>
<evidence type="ECO:0000256" key="11">
    <source>
        <dbReference type="ARBA" id="ARBA00047872"/>
    </source>
</evidence>
<keyword evidence="7" id="KW-0547">Nucleotide-binding</keyword>
<protein>
    <recommendedName>
        <fullName evidence="4">aspartate kinase</fullName>
        <ecNumber evidence="4">2.7.2.4</ecNumber>
    </recommendedName>
</protein>
<feature type="domain" description="ACT" evidence="12">
    <location>
        <begin position="264"/>
        <end position="347"/>
    </location>
</feature>
<dbReference type="InterPro" id="IPR002912">
    <property type="entry name" value="ACT_dom"/>
</dbReference>
<organism evidence="13">
    <name type="scientific">marine metagenome</name>
    <dbReference type="NCBI Taxonomy" id="408172"/>
    <lineage>
        <taxon>unclassified sequences</taxon>
        <taxon>metagenomes</taxon>
        <taxon>ecological metagenomes</taxon>
    </lineage>
</organism>
<dbReference type="PANTHER" id="PTHR21499">
    <property type="entry name" value="ASPARTATE KINASE"/>
    <property type="match status" value="1"/>
</dbReference>
<dbReference type="EC" id="2.7.2.4" evidence="4"/>
<dbReference type="InterPro" id="IPR054352">
    <property type="entry name" value="ACT_Aspartokinase"/>
</dbReference>
<dbReference type="CDD" id="cd04261">
    <property type="entry name" value="AAK_AKii-LysC-BS"/>
    <property type="match status" value="1"/>
</dbReference>
<gene>
    <name evidence="13" type="ORF">METZ01_LOCUS8454</name>
</gene>
<comment type="catalytic activity">
    <reaction evidence="11">
        <text>L-aspartate + ATP = 4-phospho-L-aspartate + ADP</text>
        <dbReference type="Rhea" id="RHEA:23776"/>
        <dbReference type="ChEBI" id="CHEBI:29991"/>
        <dbReference type="ChEBI" id="CHEBI:30616"/>
        <dbReference type="ChEBI" id="CHEBI:57535"/>
        <dbReference type="ChEBI" id="CHEBI:456216"/>
        <dbReference type="EC" id="2.7.2.4"/>
    </reaction>
</comment>
<dbReference type="EMBL" id="UINC01000451">
    <property type="protein sequence ID" value="SUZ55600.1"/>
    <property type="molecule type" value="Genomic_DNA"/>
</dbReference>
<dbReference type="GO" id="GO:0009088">
    <property type="term" value="P:threonine biosynthetic process"/>
    <property type="evidence" value="ECO:0007669"/>
    <property type="project" value="UniProtKB-UniPathway"/>
</dbReference>
<reference evidence="13" key="1">
    <citation type="submission" date="2018-05" db="EMBL/GenBank/DDBJ databases">
        <authorList>
            <person name="Lanie J.A."/>
            <person name="Ng W.-L."/>
            <person name="Kazmierczak K.M."/>
            <person name="Andrzejewski T.M."/>
            <person name="Davidsen T.M."/>
            <person name="Wayne K.J."/>
            <person name="Tettelin H."/>
            <person name="Glass J.I."/>
            <person name="Rusch D."/>
            <person name="Podicherti R."/>
            <person name="Tsui H.-C.T."/>
            <person name="Winkler M.E."/>
        </authorList>
    </citation>
    <scope>NUCLEOTIDE SEQUENCE</scope>
</reference>
<dbReference type="FunFam" id="3.40.1160.10:FF:000002">
    <property type="entry name" value="Aspartokinase"/>
    <property type="match status" value="1"/>
</dbReference>
<dbReference type="GO" id="GO:0005829">
    <property type="term" value="C:cytosol"/>
    <property type="evidence" value="ECO:0007669"/>
    <property type="project" value="TreeGrafter"/>
</dbReference>
<dbReference type="InterPro" id="IPR045865">
    <property type="entry name" value="ACT-like_dom_sf"/>
</dbReference>
<comment type="similarity">
    <text evidence="3">Belongs to the aspartokinase family.</text>
</comment>
<dbReference type="Pfam" id="PF01842">
    <property type="entry name" value="ACT"/>
    <property type="match status" value="1"/>
</dbReference>
<evidence type="ECO:0000256" key="9">
    <source>
        <dbReference type="ARBA" id="ARBA00022840"/>
    </source>
</evidence>
<comment type="pathway">
    <text evidence="1">Amino-acid biosynthesis; L-methionine biosynthesis via de novo pathway; L-homoserine from L-aspartate: step 1/3.</text>
</comment>
<dbReference type="InterPro" id="IPR001341">
    <property type="entry name" value="Asp_kinase"/>
</dbReference>
<dbReference type="NCBIfam" id="NF005155">
    <property type="entry name" value="PRK06635.1-4"/>
    <property type="match status" value="1"/>
</dbReference>
<keyword evidence="9" id="KW-0067">ATP-binding</keyword>
<proteinExistence type="inferred from homology"/>
<dbReference type="PANTHER" id="PTHR21499:SF3">
    <property type="entry name" value="ASPARTOKINASE"/>
    <property type="match status" value="1"/>
</dbReference>
<comment type="pathway">
    <text evidence="2">Amino-acid biosynthesis; L-threonine biosynthesis; L-threonine from L-aspartate: step 1/5.</text>
</comment>
<dbReference type="PROSITE" id="PS00324">
    <property type="entry name" value="ASPARTOKINASE"/>
    <property type="match status" value="1"/>
</dbReference>
<keyword evidence="5" id="KW-0028">Amino-acid biosynthesis</keyword>
<evidence type="ECO:0000256" key="4">
    <source>
        <dbReference type="ARBA" id="ARBA00013059"/>
    </source>
</evidence>
<dbReference type="InterPro" id="IPR018042">
    <property type="entry name" value="Aspartate_kinase_CS"/>
</dbReference>
<dbReference type="Pfam" id="PF22468">
    <property type="entry name" value="ACT_9"/>
    <property type="match status" value="1"/>
</dbReference>
<keyword evidence="6" id="KW-0808">Transferase</keyword>
<dbReference type="GO" id="GO:0009089">
    <property type="term" value="P:lysine biosynthetic process via diaminopimelate"/>
    <property type="evidence" value="ECO:0007669"/>
    <property type="project" value="InterPro"/>
</dbReference>
<keyword evidence="10" id="KW-0457">Lysine biosynthesis</keyword>
<name>A0A381NM48_9ZZZZ</name>
<dbReference type="AlphaFoldDB" id="A0A381NM48"/>
<sequence>MEKLLVQKFGGTSVADAGRIEVVADIIAKTISEGHKVVVVLSAMGEETDRLIDLAKSIQTEPNLREYDALVSTGEQISVALMAMVLGKRNLKAKSYTAYQLGIKTNKMHGRARIVDVKVEKLIKQLDKGVIPVITGFQGMNEEGDITTLGRGGSDTTGVAIAVALQADECQIYTDVDGVFTTDPRICPKARLLEQISFDEMLELSSTGAEVLQLRAVEYASKHDMPIRVLSSFSEGEGTLVEEKEDMERPVISGISSIDSEAKLTARGVPDLPGIAAKILGPVSDAGIDVDVIVQNISADNTTDFTFTVDQSDASSAEKILKETSESLGGGSIEVDDNIAKVSVVGRGMRGQSGIASKMFQALADHEINILMITTSEIKISVVIQKDLMEKAVNALHDTFQLDKNLDT</sequence>